<gene>
    <name evidence="7" type="ORF">Q4T40_15280</name>
</gene>
<dbReference type="SUPFAM" id="SSF47741">
    <property type="entry name" value="CO dehydrogenase ISP C-domain like"/>
    <property type="match status" value="1"/>
</dbReference>
<feature type="domain" description="2Fe-2S ferredoxin-type" evidence="6">
    <location>
        <begin position="4"/>
        <end position="80"/>
    </location>
</feature>
<reference evidence="7 8" key="1">
    <citation type="submission" date="2023-07" db="EMBL/GenBank/DDBJ databases">
        <title>The novel representative of Negativicutes class, Anaeroselena agilis gen. nov. sp. nov.</title>
        <authorList>
            <person name="Prokofeva M.I."/>
            <person name="Elcheninov A.G."/>
            <person name="Klyukina A."/>
            <person name="Kublanov I.V."/>
            <person name="Frolov E.N."/>
            <person name="Podosokorskaya O.A."/>
        </authorList>
    </citation>
    <scope>NUCLEOTIDE SEQUENCE [LARGE SCALE GENOMIC DNA]</scope>
    <source>
        <strain evidence="7 8">4137-cl</strain>
    </source>
</reference>
<dbReference type="PANTHER" id="PTHR44379">
    <property type="entry name" value="OXIDOREDUCTASE WITH IRON-SULFUR SUBUNIT"/>
    <property type="match status" value="1"/>
</dbReference>
<accession>A0ABU3P0Q2</accession>
<keyword evidence="2" id="KW-0479">Metal-binding</keyword>
<dbReference type="InterPro" id="IPR051452">
    <property type="entry name" value="Diverse_Oxidoreductases"/>
</dbReference>
<dbReference type="SUPFAM" id="SSF54292">
    <property type="entry name" value="2Fe-2S ferredoxin-like"/>
    <property type="match status" value="1"/>
</dbReference>
<evidence type="ECO:0000256" key="2">
    <source>
        <dbReference type="ARBA" id="ARBA00022723"/>
    </source>
</evidence>
<dbReference type="Gene3D" id="1.10.150.120">
    <property type="entry name" value="[2Fe-2S]-binding domain"/>
    <property type="match status" value="1"/>
</dbReference>
<keyword evidence="8" id="KW-1185">Reference proteome</keyword>
<keyword evidence="5" id="KW-0411">Iron-sulfur</keyword>
<dbReference type="PROSITE" id="PS00197">
    <property type="entry name" value="2FE2S_FER_1"/>
    <property type="match status" value="1"/>
</dbReference>
<dbReference type="PANTHER" id="PTHR44379:SF5">
    <property type="entry name" value="OXIDOREDUCTASE WITH IRON-SULFUR SUBUNIT"/>
    <property type="match status" value="1"/>
</dbReference>
<evidence type="ECO:0000256" key="1">
    <source>
        <dbReference type="ARBA" id="ARBA00022714"/>
    </source>
</evidence>
<evidence type="ECO:0000313" key="8">
    <source>
        <dbReference type="Proteomes" id="UP001254848"/>
    </source>
</evidence>
<keyword evidence="1" id="KW-0001">2Fe-2S</keyword>
<dbReference type="InterPro" id="IPR002888">
    <property type="entry name" value="2Fe-2S-bd"/>
</dbReference>
<comment type="caution">
    <text evidence="7">The sequence shown here is derived from an EMBL/GenBank/DDBJ whole genome shotgun (WGS) entry which is preliminary data.</text>
</comment>
<proteinExistence type="predicted"/>
<dbReference type="InterPro" id="IPR012675">
    <property type="entry name" value="Beta-grasp_dom_sf"/>
</dbReference>
<dbReference type="Pfam" id="PF00111">
    <property type="entry name" value="Fer2"/>
    <property type="match status" value="1"/>
</dbReference>
<evidence type="ECO:0000313" key="7">
    <source>
        <dbReference type="EMBL" id="MDT8902610.1"/>
    </source>
</evidence>
<organism evidence="7 8">
    <name type="scientific">Anaeroselena agilis</name>
    <dbReference type="NCBI Taxonomy" id="3063788"/>
    <lineage>
        <taxon>Bacteria</taxon>
        <taxon>Bacillati</taxon>
        <taxon>Bacillota</taxon>
        <taxon>Negativicutes</taxon>
        <taxon>Acetonemataceae</taxon>
        <taxon>Anaeroselena</taxon>
    </lineage>
</organism>
<dbReference type="InterPro" id="IPR006058">
    <property type="entry name" value="2Fe2S_fd_BS"/>
</dbReference>
<keyword evidence="4" id="KW-0408">Iron</keyword>
<dbReference type="CDD" id="cd00207">
    <property type="entry name" value="fer2"/>
    <property type="match status" value="1"/>
</dbReference>
<name>A0ABU3P0Q2_9FIRM</name>
<dbReference type="Pfam" id="PF01799">
    <property type="entry name" value="Fer2_2"/>
    <property type="match status" value="1"/>
</dbReference>
<dbReference type="InterPro" id="IPR001041">
    <property type="entry name" value="2Fe-2S_ferredoxin-type"/>
</dbReference>
<dbReference type="Proteomes" id="UP001254848">
    <property type="component" value="Unassembled WGS sequence"/>
</dbReference>
<evidence type="ECO:0000256" key="4">
    <source>
        <dbReference type="ARBA" id="ARBA00023004"/>
    </source>
</evidence>
<dbReference type="Gene3D" id="3.10.20.30">
    <property type="match status" value="1"/>
</dbReference>
<sequence length="155" mass="16499">MTKNRISLTVNGKERELYVRPNDLLLNVLRDQLGLMGVKYGCGIGECGACTVLLNGRTVLSCLMLAVSADGQEVVTAEGLGKPGNLHPLQKSFVEHGAVQCGFCTPGMLMSAASLLAENAQPTEEEIREYLRGNLCRCTGYAAIVKAVQAVAGKE</sequence>
<keyword evidence="3" id="KW-0560">Oxidoreductase</keyword>
<dbReference type="RefSeq" id="WP_413781088.1">
    <property type="nucleotide sequence ID" value="NZ_JAUOZS010000001.1"/>
</dbReference>
<protein>
    <submittedName>
        <fullName evidence="7">(2Fe-2S)-binding protein</fullName>
    </submittedName>
</protein>
<evidence type="ECO:0000256" key="3">
    <source>
        <dbReference type="ARBA" id="ARBA00023002"/>
    </source>
</evidence>
<dbReference type="EMBL" id="JAUOZS010000001">
    <property type="protein sequence ID" value="MDT8902610.1"/>
    <property type="molecule type" value="Genomic_DNA"/>
</dbReference>
<evidence type="ECO:0000256" key="5">
    <source>
        <dbReference type="ARBA" id="ARBA00023014"/>
    </source>
</evidence>
<dbReference type="PROSITE" id="PS51085">
    <property type="entry name" value="2FE2S_FER_2"/>
    <property type="match status" value="1"/>
</dbReference>
<dbReference type="InterPro" id="IPR036010">
    <property type="entry name" value="2Fe-2S_ferredoxin-like_sf"/>
</dbReference>
<evidence type="ECO:0000259" key="6">
    <source>
        <dbReference type="PROSITE" id="PS51085"/>
    </source>
</evidence>
<dbReference type="InterPro" id="IPR036884">
    <property type="entry name" value="2Fe-2S-bd_dom_sf"/>
</dbReference>